<feature type="compositionally biased region" description="Polar residues" evidence="1">
    <location>
        <begin position="336"/>
        <end position="346"/>
    </location>
</feature>
<protein>
    <submittedName>
        <fullName evidence="3">Uncharacterized protein</fullName>
    </submittedName>
</protein>
<proteinExistence type="predicted"/>
<dbReference type="HOGENOM" id="CLU_738363_0_0_1"/>
<evidence type="ECO:0000313" key="4">
    <source>
        <dbReference type="Proteomes" id="UP000015104"/>
    </source>
</evidence>
<keyword evidence="2" id="KW-0732">Signal</keyword>
<evidence type="ECO:0000256" key="2">
    <source>
        <dbReference type="SAM" id="SignalP"/>
    </source>
</evidence>
<name>T1KC88_TETUR</name>
<reference evidence="4" key="1">
    <citation type="submission" date="2011-08" db="EMBL/GenBank/DDBJ databases">
        <authorList>
            <person name="Rombauts S."/>
        </authorList>
    </citation>
    <scope>NUCLEOTIDE SEQUENCE</scope>
    <source>
        <strain evidence="4">London</strain>
    </source>
</reference>
<feature type="region of interest" description="Disordered" evidence="1">
    <location>
        <begin position="334"/>
        <end position="360"/>
    </location>
</feature>
<dbReference type="EnsemblMetazoa" id="tetur08g06760.1">
    <property type="protein sequence ID" value="tetur08g06760.1"/>
    <property type="gene ID" value="tetur08g06760"/>
</dbReference>
<dbReference type="Proteomes" id="UP000015104">
    <property type="component" value="Unassembled WGS sequence"/>
</dbReference>
<dbReference type="EMBL" id="CAEY01001958">
    <property type="status" value="NOT_ANNOTATED_CDS"/>
    <property type="molecule type" value="Genomic_DNA"/>
</dbReference>
<evidence type="ECO:0000313" key="3">
    <source>
        <dbReference type="EnsemblMetazoa" id="tetur08g06760.1"/>
    </source>
</evidence>
<dbReference type="AlphaFoldDB" id="T1KC88"/>
<feature type="signal peptide" evidence="2">
    <location>
        <begin position="1"/>
        <end position="21"/>
    </location>
</feature>
<sequence>MFPKVFLLLLLSLFGVKFSSQTIIESSCNDKYEPTKYRLFDGNGNIKLTAVFQMESTNAFEPILSLELFGDKPYSYDRYFRNDFSFGFSGKRYRFNCIKYPFEEATCNSGFTDRKGTSNCVINKDTNACKWLLKVGMDLLMENEKGIETSAITIITNPLEVEITLSNSHLDETVAANKLTPLPIHHWSYARYCEYNKKIYDIDGDMITLKKDNSSFELFIYRLTKYDYKKPRHVTLINAKNSSISISCDDDRNDIIVSTKTGSKEVSVLDKYIFRKHIDGLRCGISLSIEMESEHSSFSFNDTPLKLIYKANDYDIIIQEVKFESDSIAVDEPRIETTSISSVDQQDSTDEPKIEMNSIQ</sequence>
<accession>T1KC88</accession>
<evidence type="ECO:0000256" key="1">
    <source>
        <dbReference type="SAM" id="MobiDB-lite"/>
    </source>
</evidence>
<organism evidence="3 4">
    <name type="scientific">Tetranychus urticae</name>
    <name type="common">Two-spotted spider mite</name>
    <dbReference type="NCBI Taxonomy" id="32264"/>
    <lineage>
        <taxon>Eukaryota</taxon>
        <taxon>Metazoa</taxon>
        <taxon>Ecdysozoa</taxon>
        <taxon>Arthropoda</taxon>
        <taxon>Chelicerata</taxon>
        <taxon>Arachnida</taxon>
        <taxon>Acari</taxon>
        <taxon>Acariformes</taxon>
        <taxon>Trombidiformes</taxon>
        <taxon>Prostigmata</taxon>
        <taxon>Eleutherengona</taxon>
        <taxon>Raphignathae</taxon>
        <taxon>Tetranychoidea</taxon>
        <taxon>Tetranychidae</taxon>
        <taxon>Tetranychus</taxon>
    </lineage>
</organism>
<keyword evidence="4" id="KW-1185">Reference proteome</keyword>
<reference evidence="3" key="2">
    <citation type="submission" date="2015-06" db="UniProtKB">
        <authorList>
            <consortium name="EnsemblMetazoa"/>
        </authorList>
    </citation>
    <scope>IDENTIFICATION</scope>
</reference>
<feature type="chain" id="PRO_5004581238" evidence="2">
    <location>
        <begin position="22"/>
        <end position="360"/>
    </location>
</feature>